<reference evidence="3 4" key="1">
    <citation type="submission" date="2016-10" db="EMBL/GenBank/DDBJ databases">
        <authorList>
            <person name="de Groot N.N."/>
        </authorList>
    </citation>
    <scope>NUCLEOTIDE SEQUENCE [LARGE SCALE GENOMIC DNA]</scope>
    <source>
        <strain evidence="3 4">DSM 25294</strain>
    </source>
</reference>
<name>A0A1G8ILC1_9RHOB</name>
<dbReference type="SUPFAM" id="SSF51182">
    <property type="entry name" value="RmlC-like cupins"/>
    <property type="match status" value="1"/>
</dbReference>
<evidence type="ECO:0000256" key="1">
    <source>
        <dbReference type="ARBA" id="ARBA00022723"/>
    </source>
</evidence>
<dbReference type="AlphaFoldDB" id="A0A1G8ILC1"/>
<keyword evidence="4" id="KW-1185">Reference proteome</keyword>
<dbReference type="PANTHER" id="PTHR35848:SF6">
    <property type="entry name" value="CUPIN TYPE-2 DOMAIN-CONTAINING PROTEIN"/>
    <property type="match status" value="1"/>
</dbReference>
<keyword evidence="1" id="KW-0479">Metal-binding</keyword>
<proteinExistence type="predicted"/>
<dbReference type="Gene3D" id="2.60.120.10">
    <property type="entry name" value="Jelly Rolls"/>
    <property type="match status" value="1"/>
</dbReference>
<accession>A0A1G8ILC1</accession>
<dbReference type="RefSeq" id="WP_093147167.1">
    <property type="nucleotide sequence ID" value="NZ_FNEK01000001.1"/>
</dbReference>
<dbReference type="PANTHER" id="PTHR35848">
    <property type="entry name" value="OXALATE-BINDING PROTEIN"/>
    <property type="match status" value="1"/>
</dbReference>
<protein>
    <submittedName>
        <fullName evidence="3">Uncharacterized conserved protein, cupin superfamily</fullName>
    </submittedName>
</protein>
<dbReference type="OrthoDB" id="116921at2"/>
<gene>
    <name evidence="3" type="ORF">SAMN04488026_100166</name>
</gene>
<sequence>MSTPVIHLDEAKGFPIGPKEPSERFGASVVPLGAPLGLTGLGAMLIEVAPGKRAFPFHNHLGNDELFVILEGEGVYRFGEAEFAVRAGSLCAAPKGGPQTAHQLVNTGETVLRYLGISTTQDPDVCEYPDSGKFAAFAVAPGADFQNAHLRFVGRLEDGRNYWEGET</sequence>
<organism evidence="3 4">
    <name type="scientific">Aliiruegeria lutimaris</name>
    <dbReference type="NCBI Taxonomy" id="571298"/>
    <lineage>
        <taxon>Bacteria</taxon>
        <taxon>Pseudomonadati</taxon>
        <taxon>Pseudomonadota</taxon>
        <taxon>Alphaproteobacteria</taxon>
        <taxon>Rhodobacterales</taxon>
        <taxon>Roseobacteraceae</taxon>
        <taxon>Aliiruegeria</taxon>
    </lineage>
</organism>
<feature type="domain" description="Cupin type-2" evidence="2">
    <location>
        <begin position="45"/>
        <end position="115"/>
    </location>
</feature>
<dbReference type="InterPro" id="IPR051610">
    <property type="entry name" value="GPI/OXD"/>
</dbReference>
<dbReference type="EMBL" id="FNEK01000001">
    <property type="protein sequence ID" value="SDI19591.1"/>
    <property type="molecule type" value="Genomic_DNA"/>
</dbReference>
<dbReference type="GO" id="GO:0046872">
    <property type="term" value="F:metal ion binding"/>
    <property type="evidence" value="ECO:0007669"/>
    <property type="project" value="UniProtKB-KW"/>
</dbReference>
<evidence type="ECO:0000259" key="2">
    <source>
        <dbReference type="Pfam" id="PF07883"/>
    </source>
</evidence>
<dbReference type="Pfam" id="PF07883">
    <property type="entry name" value="Cupin_2"/>
    <property type="match status" value="1"/>
</dbReference>
<dbReference type="Proteomes" id="UP000199382">
    <property type="component" value="Unassembled WGS sequence"/>
</dbReference>
<dbReference type="InterPro" id="IPR014710">
    <property type="entry name" value="RmlC-like_jellyroll"/>
</dbReference>
<evidence type="ECO:0000313" key="4">
    <source>
        <dbReference type="Proteomes" id="UP000199382"/>
    </source>
</evidence>
<dbReference type="STRING" id="571298.SAMN04488026_100166"/>
<dbReference type="InterPro" id="IPR013096">
    <property type="entry name" value="Cupin_2"/>
</dbReference>
<dbReference type="InterPro" id="IPR011051">
    <property type="entry name" value="RmlC_Cupin_sf"/>
</dbReference>
<evidence type="ECO:0000313" key="3">
    <source>
        <dbReference type="EMBL" id="SDI19591.1"/>
    </source>
</evidence>
<dbReference type="CDD" id="cd02224">
    <property type="entry name" value="cupin_SPO2919-like"/>
    <property type="match status" value="1"/>
</dbReference>